<protein>
    <submittedName>
        <fullName evidence="2">Sulfatase-like hydrolase/transferase</fullName>
    </submittedName>
</protein>
<dbReference type="Pfam" id="PF00884">
    <property type="entry name" value="Sulfatase"/>
    <property type="match status" value="1"/>
</dbReference>
<dbReference type="GO" id="GO:0016787">
    <property type="term" value="F:hydrolase activity"/>
    <property type="evidence" value="ECO:0007669"/>
    <property type="project" value="UniProtKB-KW"/>
</dbReference>
<dbReference type="InterPro" id="IPR017850">
    <property type="entry name" value="Alkaline_phosphatase_core_sf"/>
</dbReference>
<evidence type="ECO:0000313" key="3">
    <source>
        <dbReference type="Proteomes" id="UP000641588"/>
    </source>
</evidence>
<dbReference type="PANTHER" id="PTHR43751">
    <property type="entry name" value="SULFATASE"/>
    <property type="match status" value="1"/>
</dbReference>
<dbReference type="RefSeq" id="WP_171652165.1">
    <property type="nucleotide sequence ID" value="NZ_WHOD01000052.1"/>
</dbReference>
<organism evidence="2 3">
    <name type="scientific">Paenibacillus foliorum</name>
    <dbReference type="NCBI Taxonomy" id="2654974"/>
    <lineage>
        <taxon>Bacteria</taxon>
        <taxon>Bacillati</taxon>
        <taxon>Bacillota</taxon>
        <taxon>Bacilli</taxon>
        <taxon>Bacillales</taxon>
        <taxon>Paenibacillaceae</taxon>
        <taxon>Paenibacillus</taxon>
    </lineage>
</organism>
<dbReference type="Gene3D" id="3.40.720.10">
    <property type="entry name" value="Alkaline Phosphatase, subunit A"/>
    <property type="match status" value="1"/>
</dbReference>
<gene>
    <name evidence="2" type="ORF">GC093_12140</name>
</gene>
<feature type="domain" description="Sulfatase N-terminal" evidence="1">
    <location>
        <begin position="3"/>
        <end position="332"/>
    </location>
</feature>
<reference evidence="2" key="1">
    <citation type="submission" date="2019-10" db="EMBL/GenBank/DDBJ databases">
        <title>Description of Paenibacillus glebae sp. nov.</title>
        <authorList>
            <person name="Carlier A."/>
            <person name="Qi S."/>
        </authorList>
    </citation>
    <scope>NUCLEOTIDE SEQUENCE</scope>
    <source>
        <strain evidence="2">LMG 31456</strain>
    </source>
</reference>
<sequence>MRIIYLDIDSIRPDHMGCYGYSRNTTPNLDKIASQGVRFNNTYCAASPCVPSRASFVSGRFGMNHGALTHWGPGGQFHYPEGDFHSKEVPFFTRYLREADYRTITFSSFGDRHHAWWYFAGWNEVHTHTLKGGNEDAHEVNASVLPWIKQNGKEENYFLHIQYWDPHSKYTYPPKYAEQFADEPAPAFPDEETIQRHRRDSHPRSATFLHWSDDYSKIPKETMPLEIADRNDYRKLIDGFDGGISYMDACVGEIVEAYRELGIEDEICFIISADHAESFGEQGIYLEHGMATESVHHIPLIVKVPGVTKPGHVNDDLIYNVDVMASVAELLGLAKPSGWDGRSFLPALRGEEMEGREYIVLEHGLYACQRAVRDQRWYFIRTYHEGMYEFDEVVLYDLQSDPNQTVNVAQEHPDIIELMEQRLEHWVTENLNKTGRAIDPMQEIIQTGGPFRYMLPEQWVGRLEKAGWNKQAEALKMKYSGRE</sequence>
<keyword evidence="2" id="KW-0378">Hydrolase</keyword>
<dbReference type="InterPro" id="IPR052701">
    <property type="entry name" value="GAG_Ulvan_Degrading_Sulfatases"/>
</dbReference>
<dbReference type="SUPFAM" id="SSF53649">
    <property type="entry name" value="Alkaline phosphatase-like"/>
    <property type="match status" value="1"/>
</dbReference>
<dbReference type="Proteomes" id="UP000641588">
    <property type="component" value="Unassembled WGS sequence"/>
</dbReference>
<dbReference type="EMBL" id="WHOD01000052">
    <property type="protein sequence ID" value="NOU93962.1"/>
    <property type="molecule type" value="Genomic_DNA"/>
</dbReference>
<evidence type="ECO:0000313" key="2">
    <source>
        <dbReference type="EMBL" id="NOU93962.1"/>
    </source>
</evidence>
<dbReference type="CDD" id="cd16148">
    <property type="entry name" value="sulfatase_like"/>
    <property type="match status" value="1"/>
</dbReference>
<name>A0A972GUB5_9BACL</name>
<accession>A0A972GUB5</accession>
<evidence type="ECO:0000259" key="1">
    <source>
        <dbReference type="Pfam" id="PF00884"/>
    </source>
</evidence>
<dbReference type="PANTHER" id="PTHR43751:SF3">
    <property type="entry name" value="SULFATASE N-TERMINAL DOMAIN-CONTAINING PROTEIN"/>
    <property type="match status" value="1"/>
</dbReference>
<dbReference type="InterPro" id="IPR000917">
    <property type="entry name" value="Sulfatase_N"/>
</dbReference>
<keyword evidence="3" id="KW-1185">Reference proteome</keyword>
<proteinExistence type="predicted"/>
<dbReference type="AlphaFoldDB" id="A0A972GUB5"/>
<comment type="caution">
    <text evidence="2">The sequence shown here is derived from an EMBL/GenBank/DDBJ whole genome shotgun (WGS) entry which is preliminary data.</text>
</comment>